<keyword evidence="12" id="KW-0472">Membrane</keyword>
<dbReference type="GO" id="GO:0016787">
    <property type="term" value="F:hydrolase activity"/>
    <property type="evidence" value="ECO:0007669"/>
    <property type="project" value="UniProtKB-KW"/>
</dbReference>
<keyword evidence="6" id="KW-0547">Nucleotide-binding</keyword>
<dbReference type="GO" id="GO:0046872">
    <property type="term" value="F:metal ion binding"/>
    <property type="evidence" value="ECO:0007669"/>
    <property type="project" value="UniProtKB-KW"/>
</dbReference>
<keyword evidence="4" id="KW-0812">Transmembrane</keyword>
<evidence type="ECO:0000256" key="5">
    <source>
        <dbReference type="ARBA" id="ARBA00022723"/>
    </source>
</evidence>
<dbReference type="PANTHER" id="PTHR10903">
    <property type="entry name" value="GTPASE, IMAP FAMILY MEMBER-RELATED"/>
    <property type="match status" value="1"/>
</dbReference>
<keyword evidence="3" id="KW-0813">Transport</keyword>
<feature type="domain" description="AIG1-type G" evidence="13">
    <location>
        <begin position="38"/>
        <end position="247"/>
    </location>
</feature>
<dbReference type="PANTHER" id="PTHR10903:SF135">
    <property type="entry name" value="TRANSLOCASE OF CHLOROPLAST 120, CHLOROPLASTIC-RELATED"/>
    <property type="match status" value="1"/>
</dbReference>
<dbReference type="AlphaFoldDB" id="A0A7W2EX99"/>
<keyword evidence="7" id="KW-0378">Hydrolase</keyword>
<keyword evidence="8" id="KW-0460">Magnesium</keyword>
<comment type="subcellular location">
    <subcellularLocation>
        <location evidence="2">Membrane</location>
        <topology evidence="2">Single-pass membrane protein</topology>
    </subcellularLocation>
</comment>
<evidence type="ECO:0000256" key="1">
    <source>
        <dbReference type="ARBA" id="ARBA00001946"/>
    </source>
</evidence>
<evidence type="ECO:0000256" key="10">
    <source>
        <dbReference type="ARBA" id="ARBA00022989"/>
    </source>
</evidence>
<evidence type="ECO:0000313" key="14">
    <source>
        <dbReference type="EMBL" id="MBA5640250.1"/>
    </source>
</evidence>
<sequence>MFFSNIFNGGNQAKIPVADANLEAEDVASIIKELVAKQKAVTFVLCGRTGVGKSSTINSLIGADIAPVGKYEVTTKSVSVYNHVRDGVKYNIVDTPGLCDDLPEEGNDERYLKEIKNKASNADSVWFVTELDATRLSSDEKRGIRAITDSLGAEIWQRAIIVFTRADKVLATDFDDCVRQRTRIVREEIAKYANQHADEIPAIAVSNLNGTLPNGQIWLPELFTQVLLRFSSSGAFSFFFSMRKDIGDGKESGVGQATVDRPRIELNSSQKSDIEKGLWEKFRDGVASGAVTGSAVGKMIAGDIGAKIGAGIGAFVGGLWSVFS</sequence>
<evidence type="ECO:0000256" key="4">
    <source>
        <dbReference type="ARBA" id="ARBA00022692"/>
    </source>
</evidence>
<reference evidence="14 15" key="1">
    <citation type="submission" date="2020-07" db="EMBL/GenBank/DDBJ databases">
        <title>Novel species isolated from subtropical streams in China.</title>
        <authorList>
            <person name="Lu H."/>
        </authorList>
    </citation>
    <scope>NUCLEOTIDE SEQUENCE [LARGE SCALE GENOMIC DNA]</scope>
    <source>
        <strain evidence="14 15">LX20W</strain>
    </source>
</reference>
<name>A0A7W2EX99_9BURK</name>
<proteinExistence type="predicted"/>
<evidence type="ECO:0000313" key="15">
    <source>
        <dbReference type="Proteomes" id="UP000534388"/>
    </source>
</evidence>
<keyword evidence="15" id="KW-1185">Reference proteome</keyword>
<dbReference type="GO" id="GO:0015031">
    <property type="term" value="P:protein transport"/>
    <property type="evidence" value="ECO:0007669"/>
    <property type="project" value="UniProtKB-KW"/>
</dbReference>
<keyword evidence="9" id="KW-0653">Protein transport</keyword>
<evidence type="ECO:0000256" key="6">
    <source>
        <dbReference type="ARBA" id="ARBA00022741"/>
    </source>
</evidence>
<dbReference type="PROSITE" id="PS51720">
    <property type="entry name" value="G_AIG1"/>
    <property type="match status" value="1"/>
</dbReference>
<keyword evidence="5" id="KW-0479">Metal-binding</keyword>
<evidence type="ECO:0000256" key="9">
    <source>
        <dbReference type="ARBA" id="ARBA00022927"/>
    </source>
</evidence>
<dbReference type="Gene3D" id="3.40.50.300">
    <property type="entry name" value="P-loop containing nucleotide triphosphate hydrolases"/>
    <property type="match status" value="1"/>
</dbReference>
<accession>A0A7W2EX99</accession>
<comment type="cofactor">
    <cofactor evidence="1">
        <name>Mg(2+)</name>
        <dbReference type="ChEBI" id="CHEBI:18420"/>
    </cofactor>
</comment>
<evidence type="ECO:0000256" key="8">
    <source>
        <dbReference type="ARBA" id="ARBA00022842"/>
    </source>
</evidence>
<organism evidence="14 15">
    <name type="scientific">Rugamonas brunnea</name>
    <dbReference type="NCBI Taxonomy" id="2758569"/>
    <lineage>
        <taxon>Bacteria</taxon>
        <taxon>Pseudomonadati</taxon>
        <taxon>Pseudomonadota</taxon>
        <taxon>Betaproteobacteria</taxon>
        <taxon>Burkholderiales</taxon>
        <taxon>Oxalobacteraceae</taxon>
        <taxon>Telluria group</taxon>
        <taxon>Rugamonas</taxon>
    </lineage>
</organism>
<keyword evidence="11" id="KW-0342">GTP-binding</keyword>
<dbReference type="Pfam" id="PF04548">
    <property type="entry name" value="AIG1"/>
    <property type="match status" value="1"/>
</dbReference>
<protein>
    <submittedName>
        <fullName evidence="14">50S ribosome-binding GTPase</fullName>
    </submittedName>
</protein>
<evidence type="ECO:0000256" key="11">
    <source>
        <dbReference type="ARBA" id="ARBA00023134"/>
    </source>
</evidence>
<comment type="caution">
    <text evidence="14">The sequence shown here is derived from an EMBL/GenBank/DDBJ whole genome shotgun (WGS) entry which is preliminary data.</text>
</comment>
<evidence type="ECO:0000259" key="13">
    <source>
        <dbReference type="PROSITE" id="PS51720"/>
    </source>
</evidence>
<evidence type="ECO:0000256" key="12">
    <source>
        <dbReference type="ARBA" id="ARBA00023136"/>
    </source>
</evidence>
<dbReference type="EMBL" id="JACEZT010000029">
    <property type="protein sequence ID" value="MBA5640250.1"/>
    <property type="molecule type" value="Genomic_DNA"/>
</dbReference>
<dbReference type="SUPFAM" id="SSF52540">
    <property type="entry name" value="P-loop containing nucleoside triphosphate hydrolases"/>
    <property type="match status" value="1"/>
</dbReference>
<dbReference type="GO" id="GO:0016020">
    <property type="term" value="C:membrane"/>
    <property type="evidence" value="ECO:0007669"/>
    <property type="project" value="UniProtKB-SubCell"/>
</dbReference>
<dbReference type="Proteomes" id="UP000534388">
    <property type="component" value="Unassembled WGS sequence"/>
</dbReference>
<dbReference type="InterPro" id="IPR006703">
    <property type="entry name" value="G_AIG1"/>
</dbReference>
<evidence type="ECO:0000256" key="2">
    <source>
        <dbReference type="ARBA" id="ARBA00004167"/>
    </source>
</evidence>
<dbReference type="InterPro" id="IPR027417">
    <property type="entry name" value="P-loop_NTPase"/>
</dbReference>
<evidence type="ECO:0000256" key="3">
    <source>
        <dbReference type="ARBA" id="ARBA00022448"/>
    </source>
</evidence>
<dbReference type="RefSeq" id="WP_182167494.1">
    <property type="nucleotide sequence ID" value="NZ_JACEZT010000029.1"/>
</dbReference>
<dbReference type="InterPro" id="IPR045058">
    <property type="entry name" value="GIMA/IAN/Toc"/>
</dbReference>
<keyword evidence="10" id="KW-1133">Transmembrane helix</keyword>
<evidence type="ECO:0000256" key="7">
    <source>
        <dbReference type="ARBA" id="ARBA00022801"/>
    </source>
</evidence>
<dbReference type="GO" id="GO:0005525">
    <property type="term" value="F:GTP binding"/>
    <property type="evidence" value="ECO:0007669"/>
    <property type="project" value="UniProtKB-KW"/>
</dbReference>
<gene>
    <name evidence="14" type="ORF">H3H37_24600</name>
</gene>